<dbReference type="EMBL" id="LAXI01000013">
    <property type="protein sequence ID" value="KRS16552.1"/>
    <property type="molecule type" value="Genomic_DNA"/>
</dbReference>
<dbReference type="STRING" id="540747.SAMN04488031_112133"/>
<evidence type="ECO:0000313" key="4">
    <source>
        <dbReference type="Proteomes" id="UP000325785"/>
    </source>
</evidence>
<gene>
    <name evidence="2" type="ORF">RIdsm_04032</name>
    <name evidence="1" type="ORF">XM52_18380</name>
</gene>
<dbReference type="Proteomes" id="UP000051401">
    <property type="component" value="Unassembled WGS sequence"/>
</dbReference>
<evidence type="ECO:0000313" key="1">
    <source>
        <dbReference type="EMBL" id="KRS16552.1"/>
    </source>
</evidence>
<name>A0A0T5P664_9RHOB</name>
<organism evidence="1 3">
    <name type="scientific">Roseovarius indicus</name>
    <dbReference type="NCBI Taxonomy" id="540747"/>
    <lineage>
        <taxon>Bacteria</taxon>
        <taxon>Pseudomonadati</taxon>
        <taxon>Pseudomonadota</taxon>
        <taxon>Alphaproteobacteria</taxon>
        <taxon>Rhodobacterales</taxon>
        <taxon>Roseobacteraceae</taxon>
        <taxon>Roseovarius</taxon>
    </lineage>
</organism>
<dbReference type="EMBL" id="CP031598">
    <property type="protein sequence ID" value="QEW28205.1"/>
    <property type="molecule type" value="Genomic_DNA"/>
</dbReference>
<dbReference type="PATRIC" id="fig|540747.5.peg.1428"/>
<reference evidence="2 4" key="2">
    <citation type="submission" date="2018-08" db="EMBL/GenBank/DDBJ databases">
        <title>Genetic Globetrotter - A new plasmid hitch-hiking vast phylogenetic and geographic distances.</title>
        <authorList>
            <person name="Vollmers J."/>
            <person name="Petersen J."/>
        </authorList>
    </citation>
    <scope>NUCLEOTIDE SEQUENCE [LARGE SCALE GENOMIC DNA]</scope>
    <source>
        <strain evidence="2 4">DSM 26383</strain>
    </source>
</reference>
<dbReference type="AlphaFoldDB" id="A0A0T5P664"/>
<reference evidence="1 3" key="1">
    <citation type="submission" date="2015-04" db="EMBL/GenBank/DDBJ databases">
        <title>The draft genome sequence of Roseovarius indicus B108T.</title>
        <authorList>
            <person name="Li G."/>
            <person name="Lai Q."/>
            <person name="Shao Z."/>
            <person name="Yan P."/>
        </authorList>
    </citation>
    <scope>NUCLEOTIDE SEQUENCE [LARGE SCALE GENOMIC DNA]</scope>
    <source>
        <strain evidence="1 3">B108</strain>
    </source>
</reference>
<keyword evidence="3" id="KW-1185">Reference proteome</keyword>
<dbReference type="Proteomes" id="UP000325785">
    <property type="component" value="Chromosome"/>
</dbReference>
<dbReference type="RefSeq" id="WP_143100535.1">
    <property type="nucleotide sequence ID" value="NZ_FOMY01000012.1"/>
</dbReference>
<dbReference type="SUPFAM" id="SSF52266">
    <property type="entry name" value="SGNH hydrolase"/>
    <property type="match status" value="1"/>
</dbReference>
<accession>A0A0T5P664</accession>
<dbReference type="KEGG" id="rid:RIdsm_04032"/>
<proteinExistence type="predicted"/>
<evidence type="ECO:0000313" key="2">
    <source>
        <dbReference type="EMBL" id="QEW28205.1"/>
    </source>
</evidence>
<evidence type="ECO:0000313" key="3">
    <source>
        <dbReference type="Proteomes" id="UP000051401"/>
    </source>
</evidence>
<sequence length="357" mass="39433">MKTALLGTSNLVMKNGFSSGFQYALPKSQIDNFSVGIGGVFLNEGIEKVERGDYDVVVIDCAVNDEILAQRKPELQRIFLRNFENLIFRICRSGSIPLVAILPRLEWLENNQAPPVANSYMSFCQDNSIPFLNGYSLIRRVLDIETSLTLADLFNNAAHLKRPLAGIIGSMMGIEARKLKQFTTQKREIRSSAEFRYVPFTHDAEQTGVVVHKNSLRCDKLRKLSEGESLSVPLAPGAKVAAVLYNSNVSDGTLIAEAAGTRCTLIVSSKNDSPHSKYQIGGVVTNWSYKNDKDVTVTVSLSETEEGKSYFELLGLVVLRDKNRRTQIELPQLKDYEVSARMAALPPAIAVAALTKT</sequence>
<protein>
    <submittedName>
        <fullName evidence="1">Uncharacterized protein</fullName>
    </submittedName>
</protein>